<dbReference type="InterPro" id="IPR058792">
    <property type="entry name" value="Beta-barrel_RND_2"/>
</dbReference>
<dbReference type="InterPro" id="IPR006143">
    <property type="entry name" value="RND_pump_MFP"/>
</dbReference>
<reference evidence="5 6" key="1">
    <citation type="submission" date="2018-10" db="EMBL/GenBank/DDBJ databases">
        <title>Butyricimonas faecalis sp. nov., isolated from human faeces and emended description of the genus Butyricimonas.</title>
        <authorList>
            <person name="Le Roy T."/>
            <person name="Van der Smissen P."/>
            <person name="Paquot A."/>
            <person name="Delzenne N."/>
            <person name="Muccioli G."/>
            <person name="Collet J.-F."/>
            <person name="Cani P.D."/>
        </authorList>
    </citation>
    <scope>NUCLEOTIDE SEQUENCE [LARGE SCALE GENOMIC DNA]</scope>
    <source>
        <strain evidence="5 6">H184</strain>
    </source>
</reference>
<accession>A0A3Q9IPF1</accession>
<comment type="similarity">
    <text evidence="1">Belongs to the membrane fusion protein (MFP) (TC 8.A.1) family.</text>
</comment>
<dbReference type="EMBL" id="CP032819">
    <property type="protein sequence ID" value="AZS30594.1"/>
    <property type="molecule type" value="Genomic_DNA"/>
</dbReference>
<keyword evidence="2" id="KW-0732">Signal</keyword>
<dbReference type="RefSeq" id="WP_106481245.1">
    <property type="nucleotide sequence ID" value="NZ_CP032819.1"/>
</dbReference>
<dbReference type="NCBIfam" id="TIGR01730">
    <property type="entry name" value="RND_mfp"/>
    <property type="match status" value="1"/>
</dbReference>
<evidence type="ECO:0000313" key="6">
    <source>
        <dbReference type="Proteomes" id="UP000270673"/>
    </source>
</evidence>
<evidence type="ECO:0000256" key="2">
    <source>
        <dbReference type="SAM" id="SignalP"/>
    </source>
</evidence>
<keyword evidence="6" id="KW-1185">Reference proteome</keyword>
<proteinExistence type="inferred from homology"/>
<dbReference type="SUPFAM" id="SSF111369">
    <property type="entry name" value="HlyD-like secretion proteins"/>
    <property type="match status" value="1"/>
</dbReference>
<dbReference type="GO" id="GO:1990281">
    <property type="term" value="C:efflux pump complex"/>
    <property type="evidence" value="ECO:0007669"/>
    <property type="project" value="TreeGrafter"/>
</dbReference>
<dbReference type="Gene3D" id="2.40.30.170">
    <property type="match status" value="1"/>
</dbReference>
<dbReference type="AlphaFoldDB" id="A0A3Q9IPF1"/>
<evidence type="ECO:0000259" key="4">
    <source>
        <dbReference type="Pfam" id="PF25989"/>
    </source>
</evidence>
<gene>
    <name evidence="5" type="ORF">D8S85_14260</name>
</gene>
<dbReference type="Pfam" id="PF25954">
    <property type="entry name" value="Beta-barrel_RND_2"/>
    <property type="match status" value="1"/>
</dbReference>
<feature type="domain" description="YknX-like C-terminal permuted SH3-like" evidence="4">
    <location>
        <begin position="284"/>
        <end position="351"/>
    </location>
</feature>
<dbReference type="GO" id="GO:0015562">
    <property type="term" value="F:efflux transmembrane transporter activity"/>
    <property type="evidence" value="ECO:0007669"/>
    <property type="project" value="TreeGrafter"/>
</dbReference>
<protein>
    <submittedName>
        <fullName evidence="5">Efflux RND transporter periplasmic adaptor subunit</fullName>
    </submittedName>
</protein>
<sequence>MINKSLKYIGVLLLAYTLNACNEQRMSSSSETTTPVWLSEVGKRDIRELTTTTGTAKAAKTVEVKSETNGKYELMINPKTKRPYKLGDIVEEGAVIIKLNNKEHENTVSLPTKKMQVDIAKKEWEGQKAVFEKGGATEKDVLNAESSYIQAQSALESAYTDLAKLTIKAPFKGAIVNLPYFTPNVEIASGETMVGLMDYSHMYMEIALPENTIDKVKVGQKVLVTNYNIKSDTLSGLVTQLSPAINEDTRTYTGFITINNPELKLRPGMFAKGEIITLQKDSVIVIPKDIVNSRRGGNRIVYTIEQNRAMEKIITTGISDDRFIEVESGLNQGDKIVVKGYEFLRNRGKVKIMK</sequence>
<feature type="domain" description="CusB-like beta-barrel" evidence="3">
    <location>
        <begin position="204"/>
        <end position="274"/>
    </location>
</feature>
<evidence type="ECO:0000259" key="3">
    <source>
        <dbReference type="Pfam" id="PF25954"/>
    </source>
</evidence>
<evidence type="ECO:0000256" key="1">
    <source>
        <dbReference type="ARBA" id="ARBA00009477"/>
    </source>
</evidence>
<dbReference type="Gene3D" id="1.10.287.470">
    <property type="entry name" value="Helix hairpin bin"/>
    <property type="match status" value="1"/>
</dbReference>
<dbReference type="KEGG" id="buy:D8S85_14260"/>
<dbReference type="OrthoDB" id="1114717at2"/>
<dbReference type="Gene3D" id="2.40.420.20">
    <property type="match status" value="1"/>
</dbReference>
<organism evidence="5 6">
    <name type="scientific">Butyricimonas faecalis</name>
    <dbReference type="NCBI Taxonomy" id="2093856"/>
    <lineage>
        <taxon>Bacteria</taxon>
        <taxon>Pseudomonadati</taxon>
        <taxon>Bacteroidota</taxon>
        <taxon>Bacteroidia</taxon>
        <taxon>Bacteroidales</taxon>
        <taxon>Odoribacteraceae</taxon>
        <taxon>Butyricimonas</taxon>
    </lineage>
</organism>
<dbReference type="InterPro" id="IPR058637">
    <property type="entry name" value="YknX-like_C"/>
</dbReference>
<name>A0A3Q9IPF1_9BACT</name>
<evidence type="ECO:0000313" key="5">
    <source>
        <dbReference type="EMBL" id="AZS30594.1"/>
    </source>
</evidence>
<dbReference type="Proteomes" id="UP000270673">
    <property type="component" value="Chromosome"/>
</dbReference>
<dbReference type="FunFam" id="2.40.30.170:FF:000010">
    <property type="entry name" value="Efflux RND transporter periplasmic adaptor subunit"/>
    <property type="match status" value="1"/>
</dbReference>
<dbReference type="Pfam" id="PF25989">
    <property type="entry name" value="YknX_C"/>
    <property type="match status" value="1"/>
</dbReference>
<dbReference type="PANTHER" id="PTHR30469">
    <property type="entry name" value="MULTIDRUG RESISTANCE PROTEIN MDTA"/>
    <property type="match status" value="1"/>
</dbReference>
<dbReference type="PANTHER" id="PTHR30469:SF33">
    <property type="entry name" value="SLR1207 PROTEIN"/>
    <property type="match status" value="1"/>
</dbReference>
<feature type="signal peptide" evidence="2">
    <location>
        <begin position="1"/>
        <end position="20"/>
    </location>
</feature>
<feature type="chain" id="PRO_5018689239" evidence="2">
    <location>
        <begin position="21"/>
        <end position="354"/>
    </location>
</feature>